<organism evidence="2">
    <name type="scientific">Paraspadella gotoi</name>
    <name type="common">Arrow worm</name>
    <dbReference type="NCBI Taxonomy" id="34758"/>
    <lineage>
        <taxon>Eukaryota</taxon>
        <taxon>Metazoa</taxon>
        <taxon>Spiralia</taxon>
        <taxon>Gnathifera</taxon>
        <taxon>Chaetognatha</taxon>
        <taxon>Sagittoidea</taxon>
        <taxon>Phragmophora</taxon>
        <taxon>Spadellidae</taxon>
        <taxon>Paraspadella</taxon>
    </lineage>
</organism>
<keyword evidence="2" id="KW-0496">Mitochondrion</keyword>
<keyword evidence="1" id="KW-1133">Transmembrane helix</keyword>
<dbReference type="Gene3D" id="1.10.287.3510">
    <property type="match status" value="1"/>
</dbReference>
<dbReference type="EMBL" id="AY619710">
    <property type="protein sequence ID" value="AAT12175.1"/>
    <property type="molecule type" value="Genomic_DNA"/>
</dbReference>
<geneLocation type="mitochondrion" evidence="2"/>
<evidence type="ECO:0000313" key="2">
    <source>
        <dbReference type="EMBL" id="AAT12175.1"/>
    </source>
</evidence>
<sequence length="85" mass="9805">MMKVMMYGMFMFILGFCKKKSHFLSFLLTLESLVLFIFVTFVLLNFNVMYIVTFLCVGACEATIGLSALIMFVRITGKETNKIFF</sequence>
<reference evidence="2" key="1">
    <citation type="journal article" date="2004" name="Proc. Natl. Acad. Sci. U.S.A.">
        <title>The mitochondrial genome of Paraspadella gotoi is highly reduced and reveals that chaetognaths are a sister group to protostomes.</title>
        <authorList>
            <person name="Helfenbein K.G."/>
            <person name="Fourcade H.M."/>
            <person name="Vanjani R.G."/>
            <person name="Boore J.L."/>
        </authorList>
    </citation>
    <scope>NUCLEOTIDE SEQUENCE</scope>
</reference>
<evidence type="ECO:0000256" key="1">
    <source>
        <dbReference type="SAM" id="Phobius"/>
    </source>
</evidence>
<protein>
    <submittedName>
        <fullName evidence="2">NADH dehydrogenase subunit 4L</fullName>
    </submittedName>
</protein>
<keyword evidence="1" id="KW-0472">Membrane</keyword>
<feature type="transmembrane region" description="Helical" evidence="1">
    <location>
        <begin position="21"/>
        <end position="44"/>
    </location>
</feature>
<name>Q6E0V6_PARGO</name>
<feature type="transmembrane region" description="Helical" evidence="1">
    <location>
        <begin position="50"/>
        <end position="73"/>
    </location>
</feature>
<dbReference type="AlphaFoldDB" id="Q6E0V6"/>
<keyword evidence="1" id="KW-0812">Transmembrane</keyword>
<gene>
    <name evidence="2" type="primary">nad4L</name>
</gene>
<proteinExistence type="predicted"/>
<accession>Q6E0V6</accession>